<proteinExistence type="inferred from homology"/>
<dbReference type="InterPro" id="IPR036388">
    <property type="entry name" value="WH-like_DNA-bd_sf"/>
</dbReference>
<name>A0ABV5LU61_9ACTN</name>
<organism evidence="5 6">
    <name type="scientific">Kineococcus gynurae</name>
    <dbReference type="NCBI Taxonomy" id="452979"/>
    <lineage>
        <taxon>Bacteria</taxon>
        <taxon>Bacillati</taxon>
        <taxon>Actinomycetota</taxon>
        <taxon>Actinomycetes</taxon>
        <taxon>Kineosporiales</taxon>
        <taxon>Kineosporiaceae</taxon>
        <taxon>Kineococcus</taxon>
    </lineage>
</organism>
<dbReference type="InterPro" id="IPR005650">
    <property type="entry name" value="BlaI_family"/>
</dbReference>
<evidence type="ECO:0000313" key="5">
    <source>
        <dbReference type="EMBL" id="MFB9377622.1"/>
    </source>
</evidence>
<dbReference type="EMBL" id="JBHMDM010000005">
    <property type="protein sequence ID" value="MFB9377622.1"/>
    <property type="molecule type" value="Genomic_DNA"/>
</dbReference>
<evidence type="ECO:0000256" key="2">
    <source>
        <dbReference type="ARBA" id="ARBA00023015"/>
    </source>
</evidence>
<keyword evidence="2" id="KW-0805">Transcription regulation</keyword>
<comment type="caution">
    <text evidence="5">The sequence shown here is derived from an EMBL/GenBank/DDBJ whole genome shotgun (WGS) entry which is preliminary data.</text>
</comment>
<evidence type="ECO:0000256" key="1">
    <source>
        <dbReference type="ARBA" id="ARBA00011046"/>
    </source>
</evidence>
<keyword evidence="3" id="KW-0238">DNA-binding</keyword>
<comment type="similarity">
    <text evidence="1">Belongs to the BlaI transcriptional regulatory family.</text>
</comment>
<reference evidence="5 6" key="1">
    <citation type="submission" date="2024-09" db="EMBL/GenBank/DDBJ databases">
        <authorList>
            <person name="Sun Q."/>
            <person name="Mori K."/>
        </authorList>
    </citation>
    <scope>NUCLEOTIDE SEQUENCE [LARGE SCALE GENOMIC DNA]</scope>
    <source>
        <strain evidence="5 6">TISTR 1856</strain>
    </source>
</reference>
<dbReference type="Pfam" id="PF03965">
    <property type="entry name" value="Penicillinase_R"/>
    <property type="match status" value="1"/>
</dbReference>
<protein>
    <submittedName>
        <fullName evidence="5">BlaI/MecI/CopY family transcriptional regulator</fullName>
    </submittedName>
</protein>
<sequence>MARRSRGVLEDVVVDAVRDGVAETGRSLTVAQVLDRIRPDGQTSPAYTTVMTTLTRLAEKGVLQREPQGRAYAYSPAATPAETSAARTARSMRRLLDAEGRRADVLSRFVAELDPQDEELLLAVLRGTDPPTSIPTGTGA</sequence>
<dbReference type="InterPro" id="IPR036390">
    <property type="entry name" value="WH_DNA-bd_sf"/>
</dbReference>
<keyword evidence="4" id="KW-0804">Transcription</keyword>
<evidence type="ECO:0000256" key="3">
    <source>
        <dbReference type="ARBA" id="ARBA00023125"/>
    </source>
</evidence>
<dbReference type="SUPFAM" id="SSF46785">
    <property type="entry name" value="Winged helix' DNA-binding domain"/>
    <property type="match status" value="1"/>
</dbReference>
<keyword evidence="6" id="KW-1185">Reference proteome</keyword>
<dbReference type="RefSeq" id="WP_380138808.1">
    <property type="nucleotide sequence ID" value="NZ_JBHLUI010000010.1"/>
</dbReference>
<evidence type="ECO:0000313" key="6">
    <source>
        <dbReference type="Proteomes" id="UP001589748"/>
    </source>
</evidence>
<dbReference type="Proteomes" id="UP001589748">
    <property type="component" value="Unassembled WGS sequence"/>
</dbReference>
<dbReference type="Gene3D" id="1.10.10.10">
    <property type="entry name" value="Winged helix-like DNA-binding domain superfamily/Winged helix DNA-binding domain"/>
    <property type="match status" value="1"/>
</dbReference>
<gene>
    <name evidence="5" type="ORF">ACFFVI_11650</name>
</gene>
<accession>A0ABV5LU61</accession>
<evidence type="ECO:0000256" key="4">
    <source>
        <dbReference type="ARBA" id="ARBA00023163"/>
    </source>
</evidence>